<evidence type="ECO:0000313" key="2">
    <source>
        <dbReference type="EMBL" id="OGJ03144.1"/>
    </source>
</evidence>
<proteinExistence type="predicted"/>
<gene>
    <name evidence="2" type="ORF">A3G06_01660</name>
</gene>
<keyword evidence="1" id="KW-0812">Transmembrane</keyword>
<protein>
    <submittedName>
        <fullName evidence="2">Uncharacterized protein</fullName>
    </submittedName>
</protein>
<name>A0A1F6Y9Q3_9BACT</name>
<feature type="transmembrane region" description="Helical" evidence="1">
    <location>
        <begin position="34"/>
        <end position="55"/>
    </location>
</feature>
<keyword evidence="1" id="KW-1133">Transmembrane helix</keyword>
<reference evidence="2 3" key="1">
    <citation type="journal article" date="2016" name="Nat. Commun.">
        <title>Thousands of microbial genomes shed light on interconnected biogeochemical processes in an aquifer system.</title>
        <authorList>
            <person name="Anantharaman K."/>
            <person name="Brown C.T."/>
            <person name="Hug L.A."/>
            <person name="Sharon I."/>
            <person name="Castelle C.J."/>
            <person name="Probst A.J."/>
            <person name="Thomas B.C."/>
            <person name="Singh A."/>
            <person name="Wilkins M.J."/>
            <person name="Karaoz U."/>
            <person name="Brodie E.L."/>
            <person name="Williams K.H."/>
            <person name="Hubbard S.S."/>
            <person name="Banfield J.F."/>
        </authorList>
    </citation>
    <scope>NUCLEOTIDE SEQUENCE [LARGE SCALE GENOMIC DNA]</scope>
</reference>
<sequence length="87" mass="10072">MDPEDRKLLEETLELTKENNQMLRKVRGVQKRAAIWNIVKVVLIVGIAYGSFYYLEPYVDKIMSLYSSIFSAEGQLKPGSIFENTQR</sequence>
<evidence type="ECO:0000313" key="3">
    <source>
        <dbReference type="Proteomes" id="UP000176192"/>
    </source>
</evidence>
<keyword evidence="1" id="KW-0472">Membrane</keyword>
<dbReference type="AlphaFoldDB" id="A0A1F6Y9Q3"/>
<accession>A0A1F6Y9Q3</accession>
<dbReference type="Proteomes" id="UP000176192">
    <property type="component" value="Unassembled WGS sequence"/>
</dbReference>
<evidence type="ECO:0000256" key="1">
    <source>
        <dbReference type="SAM" id="Phobius"/>
    </source>
</evidence>
<dbReference type="EMBL" id="MFVV01000024">
    <property type="protein sequence ID" value="OGJ03144.1"/>
    <property type="molecule type" value="Genomic_DNA"/>
</dbReference>
<organism evidence="2 3">
    <name type="scientific">Candidatus Nomurabacteria bacterium RIFCSPLOWO2_12_FULL_46_14</name>
    <dbReference type="NCBI Taxonomy" id="1801797"/>
    <lineage>
        <taxon>Bacteria</taxon>
        <taxon>Candidatus Nomuraibacteriota</taxon>
    </lineage>
</organism>
<comment type="caution">
    <text evidence="2">The sequence shown here is derived from an EMBL/GenBank/DDBJ whole genome shotgun (WGS) entry which is preliminary data.</text>
</comment>